<keyword evidence="4" id="KW-0804">Transcription</keyword>
<dbReference type="AlphaFoldDB" id="A0A5S9NU86"/>
<dbReference type="EMBL" id="CACSII010000003">
    <property type="protein sequence ID" value="CAA0094278.1"/>
    <property type="molecule type" value="Genomic_DNA"/>
</dbReference>
<dbReference type="InterPro" id="IPR036388">
    <property type="entry name" value="WH-like_DNA-bd_sf"/>
</dbReference>
<dbReference type="OrthoDB" id="570111at2"/>
<dbReference type="SUPFAM" id="SSF46785">
    <property type="entry name" value="Winged helix' DNA-binding domain"/>
    <property type="match status" value="1"/>
</dbReference>
<evidence type="ECO:0000313" key="7">
    <source>
        <dbReference type="Proteomes" id="UP000434580"/>
    </source>
</evidence>
<dbReference type="Proteomes" id="UP000434580">
    <property type="component" value="Unassembled WGS sequence"/>
</dbReference>
<reference evidence="6 7" key="1">
    <citation type="submission" date="2019-11" db="EMBL/GenBank/DDBJ databases">
        <authorList>
            <person name="Holert J."/>
        </authorList>
    </citation>
    <scope>NUCLEOTIDE SEQUENCE [LARGE SCALE GENOMIC DNA]</scope>
    <source>
        <strain evidence="6">BC5_2</strain>
    </source>
</reference>
<evidence type="ECO:0000256" key="2">
    <source>
        <dbReference type="ARBA" id="ARBA00023015"/>
    </source>
</evidence>
<keyword evidence="3" id="KW-0238">DNA-binding</keyword>
<dbReference type="GO" id="GO:0003700">
    <property type="term" value="F:DNA-binding transcription factor activity"/>
    <property type="evidence" value="ECO:0007669"/>
    <property type="project" value="InterPro"/>
</dbReference>
<dbReference type="InterPro" id="IPR005119">
    <property type="entry name" value="LysR_subst-bd"/>
</dbReference>
<sequence>MQKYNTPGFLGRLPWGLLENFLVAAEAGSIRLASERLGVNHSTVSRQLTTLEEHLGKPVFDRFSHGLELNSFGHGLLEHVKTMDGGFDALTMYLNSVGDEISGAVHITLGDSLLPSALPAIGTLQREHPGLEVQFSVSNTLARMEKGEADIALRITQSPPDHLVGHQLAYLQVADYVSKTLFATVDSPDENHYPWVIWDLDVSMGEARNFDERYAGKHIACRVDSSTAMLGAVKAGLGAGMMLCLFADREPDLVRLQPPMQTQAIPLWLLYHPQLRTSAKVQAVVAALKGVFKDG</sequence>
<comment type="similarity">
    <text evidence="1">Belongs to the LysR transcriptional regulatory family.</text>
</comment>
<evidence type="ECO:0000256" key="1">
    <source>
        <dbReference type="ARBA" id="ARBA00009437"/>
    </source>
</evidence>
<dbReference type="Pfam" id="PF00126">
    <property type="entry name" value="HTH_1"/>
    <property type="match status" value="1"/>
</dbReference>
<evidence type="ECO:0000259" key="5">
    <source>
        <dbReference type="PROSITE" id="PS50931"/>
    </source>
</evidence>
<dbReference type="PANTHER" id="PTHR30537">
    <property type="entry name" value="HTH-TYPE TRANSCRIPTIONAL REGULATOR"/>
    <property type="match status" value="1"/>
</dbReference>
<dbReference type="GO" id="GO:0006351">
    <property type="term" value="P:DNA-templated transcription"/>
    <property type="evidence" value="ECO:0007669"/>
    <property type="project" value="TreeGrafter"/>
</dbReference>
<evidence type="ECO:0000313" key="6">
    <source>
        <dbReference type="EMBL" id="CAA0094278.1"/>
    </source>
</evidence>
<dbReference type="Gene3D" id="3.40.190.290">
    <property type="match status" value="1"/>
</dbReference>
<dbReference type="GO" id="GO:0043565">
    <property type="term" value="F:sequence-specific DNA binding"/>
    <property type="evidence" value="ECO:0007669"/>
    <property type="project" value="TreeGrafter"/>
</dbReference>
<protein>
    <submittedName>
        <fullName evidence="6">HTH-type transcriptional regulator PerR</fullName>
    </submittedName>
</protein>
<feature type="domain" description="HTH lysR-type" evidence="5">
    <location>
        <begin position="13"/>
        <end position="70"/>
    </location>
</feature>
<evidence type="ECO:0000256" key="4">
    <source>
        <dbReference type="ARBA" id="ARBA00023163"/>
    </source>
</evidence>
<dbReference type="Pfam" id="PF03466">
    <property type="entry name" value="LysR_substrate"/>
    <property type="match status" value="1"/>
</dbReference>
<evidence type="ECO:0000256" key="3">
    <source>
        <dbReference type="ARBA" id="ARBA00023125"/>
    </source>
</evidence>
<dbReference type="InterPro" id="IPR036390">
    <property type="entry name" value="WH_DNA-bd_sf"/>
</dbReference>
<name>A0A5S9NU86_9GAMM</name>
<dbReference type="InterPro" id="IPR000847">
    <property type="entry name" value="LysR_HTH_N"/>
</dbReference>
<dbReference type="InterPro" id="IPR058163">
    <property type="entry name" value="LysR-type_TF_proteobact-type"/>
</dbReference>
<organism evidence="6 7">
    <name type="scientific">BD1-7 clade bacterium</name>
    <dbReference type="NCBI Taxonomy" id="2029982"/>
    <lineage>
        <taxon>Bacteria</taxon>
        <taxon>Pseudomonadati</taxon>
        <taxon>Pseudomonadota</taxon>
        <taxon>Gammaproteobacteria</taxon>
        <taxon>Cellvibrionales</taxon>
        <taxon>Spongiibacteraceae</taxon>
        <taxon>BD1-7 clade</taxon>
    </lineage>
</organism>
<proteinExistence type="inferred from homology"/>
<dbReference type="Gene3D" id="1.10.10.10">
    <property type="entry name" value="Winged helix-like DNA-binding domain superfamily/Winged helix DNA-binding domain"/>
    <property type="match status" value="1"/>
</dbReference>
<dbReference type="PANTHER" id="PTHR30537:SF3">
    <property type="entry name" value="TRANSCRIPTIONAL REGULATORY PROTEIN"/>
    <property type="match status" value="1"/>
</dbReference>
<keyword evidence="2" id="KW-0805">Transcription regulation</keyword>
<gene>
    <name evidence="6" type="primary">perR</name>
    <name evidence="6" type="ORF">DPBNPPHM_03186</name>
</gene>
<accession>A0A5S9NU86</accession>
<dbReference type="PROSITE" id="PS50931">
    <property type="entry name" value="HTH_LYSR"/>
    <property type="match status" value="1"/>
</dbReference>
<dbReference type="SUPFAM" id="SSF53850">
    <property type="entry name" value="Periplasmic binding protein-like II"/>
    <property type="match status" value="1"/>
</dbReference>